<organism evidence="2 3">
    <name type="scientific">Cryptosporidium muris (strain RN66)</name>
    <dbReference type="NCBI Taxonomy" id="441375"/>
    <lineage>
        <taxon>Eukaryota</taxon>
        <taxon>Sar</taxon>
        <taxon>Alveolata</taxon>
        <taxon>Apicomplexa</taxon>
        <taxon>Conoidasida</taxon>
        <taxon>Coccidia</taxon>
        <taxon>Eucoccidiorida</taxon>
        <taxon>Eimeriorina</taxon>
        <taxon>Cryptosporidiidae</taxon>
        <taxon>Cryptosporidium</taxon>
    </lineage>
</organism>
<protein>
    <submittedName>
        <fullName evidence="2">Uncharacterized protein</fullName>
    </submittedName>
</protein>
<name>B6AGL6_CRYMR</name>
<dbReference type="OrthoDB" id="344127at2759"/>
<dbReference type="Proteomes" id="UP000001460">
    <property type="component" value="Unassembled WGS sequence"/>
</dbReference>
<evidence type="ECO:0000256" key="1">
    <source>
        <dbReference type="SAM" id="SignalP"/>
    </source>
</evidence>
<accession>B6AGL6</accession>
<feature type="chain" id="PRO_5002842325" evidence="1">
    <location>
        <begin position="20"/>
        <end position="454"/>
    </location>
</feature>
<keyword evidence="1" id="KW-0732">Signal</keyword>
<dbReference type="RefSeq" id="XP_002141706.1">
    <property type="nucleotide sequence ID" value="XM_002141670.1"/>
</dbReference>
<dbReference type="EMBL" id="DS989733">
    <property type="protein sequence ID" value="EEA07357.1"/>
    <property type="molecule type" value="Genomic_DNA"/>
</dbReference>
<sequence length="454" mass="51558">MIILVPIFISLNFIKGSLAQSNLNVRINSVGNSIFEAKCNDISFLPIYPSLGGVGEIIPLPMTVGVAKVPSGNLESINIKNIGVVLNTLKNNVLTTTNNRLIFAHSIFGEDFRQTDIRSLFALSKLLDKDVNNKICLQSTEQTNYYDIPRQYQGLIHHVSLMWYSSIQDSSKNFFFSARIKPIYKNVIFNLNYNYGLNAGSRMVSFQSIIGIATLTIKGKSHFENIVSPCDGKIETASLGNNKPSNHIEILCLSPPSYVSNHKRDYNNNINRLFYLSKSFGDLESWILSEEKRIVFVPEEENREFSSKLGSVMNLLDLDGLVFNSGIHASDLIYKSELQIPDISVKLENYEAIVNSLRLYDYNYDSERRLLRLNYQSDLSKQVSSGLPMTYQFRDDELDCPDINKDNLGRCNWLGDASMGWDVTNEDSNIVPAPYTGKRYQLFGPRPWNMKFYF</sequence>
<evidence type="ECO:0000313" key="3">
    <source>
        <dbReference type="Proteomes" id="UP000001460"/>
    </source>
</evidence>
<feature type="signal peptide" evidence="1">
    <location>
        <begin position="1"/>
        <end position="19"/>
    </location>
</feature>
<keyword evidence="3" id="KW-1185">Reference proteome</keyword>
<dbReference type="VEuPathDB" id="CryptoDB:CMU_035280"/>
<dbReference type="GeneID" id="6996837"/>
<evidence type="ECO:0000313" key="2">
    <source>
        <dbReference type="EMBL" id="EEA07357.1"/>
    </source>
</evidence>
<dbReference type="AlphaFoldDB" id="B6AGL6"/>
<reference evidence="2" key="1">
    <citation type="submission" date="2008-06" db="EMBL/GenBank/DDBJ databases">
        <authorList>
            <person name="Lorenzi H."/>
            <person name="Inman J."/>
            <person name="Miller J."/>
            <person name="Schobel S."/>
            <person name="Amedeo P."/>
            <person name="Caler E.V."/>
            <person name="da Silva J."/>
        </authorList>
    </citation>
    <scope>NUCLEOTIDE SEQUENCE [LARGE SCALE GENOMIC DNA]</scope>
    <source>
        <strain evidence="2">RN66</strain>
    </source>
</reference>
<gene>
    <name evidence="2" type="ORF">CMU_035280</name>
</gene>
<proteinExistence type="predicted"/>